<sequence>MSKALALNIPQGQFLAAHKKFNAFVGGYRSGKTFVGCVRLWMLAMQYPGIKLGYFAPTYPMISDIFYSTIAEVGELLSREWDVQLSVDINVSRKEVKLFVDEVEYAMVKCRAMEHAHRIVGFDINHAQIDEIDTMKMNKADAAWKKIIARMSSVRPDYPVNTVDFTTTPEGFNFVHKLFVVDLQERPEIAEFYSLTKASTRQNAKNLPSDYIPSLYNTYPSQLVDAYVDGEFVNLTSGTVYYAYKRQQCRSHETIQQGETLYIGQDFNVGKMASTVYVQRGKVWHAVAELVDLFDTPDVIRVINERWKDAGHKIVMYPDASGKNRKSNQASTSDIAMLQQAGFDVRVNPSNPAVKDRVLATNKALESGLLMVNDHACPNTARGLEQQAYDQNGEPDKGSGVDHQNDATTYPIAYEMPVVKPMINIPISFAL</sequence>
<dbReference type="OrthoDB" id="6504at10239"/>
<evidence type="ECO:0000256" key="1">
    <source>
        <dbReference type="ARBA" id="ARBA00022612"/>
    </source>
</evidence>
<reference evidence="3 4" key="1">
    <citation type="journal article" date="2014" name="Virol. J.">
        <title>The genome and proteome of Serratia bacteriophage ? which forms unstable lysogens.</title>
        <authorList>
            <person name="Denyes J.M."/>
            <person name="Krell P.J."/>
            <person name="Manderville R.A."/>
            <person name="Ackermann H.W."/>
            <person name="She Y.M."/>
            <person name="Kropinski A.M."/>
        </authorList>
    </citation>
    <scope>NUCLEOTIDE SEQUENCE [LARGE SCALE GENOMIC DNA]</scope>
</reference>
<dbReference type="Gene3D" id="3.40.50.300">
    <property type="entry name" value="P-loop containing nucleotide triphosphate hydrolases"/>
    <property type="match status" value="1"/>
</dbReference>
<name>R9VX71_9CAUD</name>
<dbReference type="Gene3D" id="3.30.420.280">
    <property type="match status" value="1"/>
</dbReference>
<dbReference type="InterPro" id="IPR035421">
    <property type="entry name" value="Terminase_6C"/>
</dbReference>
<dbReference type="RefSeq" id="YP_008130333.1">
    <property type="nucleotide sequence ID" value="NC_021563.1"/>
</dbReference>
<dbReference type="Pfam" id="PF03237">
    <property type="entry name" value="Terminase_6N"/>
    <property type="match status" value="1"/>
</dbReference>
<dbReference type="Pfam" id="PF17289">
    <property type="entry name" value="Terminase_6C"/>
    <property type="match status" value="1"/>
</dbReference>
<gene>
    <name evidence="3" type="primary">terL</name>
    <name evidence="3" type="ORF">Eta_0040</name>
</gene>
<dbReference type="EMBL" id="KC460990">
    <property type="protein sequence ID" value="AGN89486.1"/>
    <property type="molecule type" value="Genomic_DNA"/>
</dbReference>
<dbReference type="Proteomes" id="UP000014420">
    <property type="component" value="Segment"/>
</dbReference>
<dbReference type="InterPro" id="IPR027417">
    <property type="entry name" value="P-loop_NTPase"/>
</dbReference>
<dbReference type="KEGG" id="vg:15957266"/>
<evidence type="ECO:0000313" key="3">
    <source>
        <dbReference type="EMBL" id="AGN89486.1"/>
    </source>
</evidence>
<organism evidence="3 4">
    <name type="scientific">Serratia phage Eta</name>
    <dbReference type="NCBI Taxonomy" id="1282995"/>
    <lineage>
        <taxon>Viruses</taxon>
        <taxon>Duplodnaviria</taxon>
        <taxon>Heunggongvirae</taxon>
        <taxon>Uroviricota</taxon>
        <taxon>Caudoviricetes</taxon>
        <taxon>Sarkviridae</taxon>
        <taxon>Seretavirus</taxon>
        <taxon>Seretavirus eta</taxon>
    </lineage>
</organism>
<evidence type="ECO:0000313" key="4">
    <source>
        <dbReference type="Proteomes" id="UP000014420"/>
    </source>
</evidence>
<protein>
    <submittedName>
        <fullName evidence="3">Terminase large subunit</fullName>
    </submittedName>
</protein>
<feature type="domain" description="Terminase large subunit gp17-like C-terminal" evidence="2">
    <location>
        <begin position="264"/>
        <end position="413"/>
    </location>
</feature>
<proteinExistence type="predicted"/>
<accession>R9VX71</accession>
<evidence type="ECO:0000259" key="2">
    <source>
        <dbReference type="Pfam" id="PF17289"/>
    </source>
</evidence>
<keyword evidence="1" id="KW-1188">Viral release from host cell</keyword>
<keyword evidence="4" id="KW-1185">Reference proteome</keyword>
<dbReference type="GO" id="GO:0005524">
    <property type="term" value="F:ATP binding"/>
    <property type="evidence" value="ECO:0007669"/>
    <property type="project" value="UniProtKB-KW"/>
</dbReference>
<dbReference type="GeneID" id="15957266"/>